<name>A0ABT8B3E5_9NEIS</name>
<reference evidence="6" key="1">
    <citation type="journal article" date="2014" name="Int. J. Syst. Evol. Microbiol.">
        <title>Complete genome of a new Firmicutes species belonging to the dominant human colonic microbiota ('Ruminococcus bicirculans') reveals two chromosomes and a selective capacity to utilize plant glucans.</title>
        <authorList>
            <consortium name="NISC Comparative Sequencing Program"/>
            <person name="Wegmann U."/>
            <person name="Louis P."/>
            <person name="Goesmann A."/>
            <person name="Henrissat B."/>
            <person name="Duncan S.H."/>
            <person name="Flint H.J."/>
        </authorList>
    </citation>
    <scope>NUCLEOTIDE SEQUENCE</scope>
    <source>
        <strain evidence="6">CECT 7703</strain>
    </source>
</reference>
<accession>A0ABT8B3E5</accession>
<dbReference type="SUPFAM" id="SSF56059">
    <property type="entry name" value="Glutathione synthetase ATP-binding domain-like"/>
    <property type="match status" value="1"/>
</dbReference>
<evidence type="ECO:0000313" key="7">
    <source>
        <dbReference type="Proteomes" id="UP001180081"/>
    </source>
</evidence>
<dbReference type="Proteomes" id="UP001180081">
    <property type="component" value="Unassembled WGS sequence"/>
</dbReference>
<evidence type="ECO:0000256" key="4">
    <source>
        <dbReference type="PROSITE-ProRule" id="PRU00409"/>
    </source>
</evidence>
<dbReference type="Pfam" id="PF18603">
    <property type="entry name" value="LAL_C2"/>
    <property type="match status" value="1"/>
</dbReference>
<evidence type="ECO:0000259" key="5">
    <source>
        <dbReference type="PROSITE" id="PS50975"/>
    </source>
</evidence>
<evidence type="ECO:0000256" key="3">
    <source>
        <dbReference type="ARBA" id="ARBA00022840"/>
    </source>
</evidence>
<dbReference type="InterPro" id="IPR013815">
    <property type="entry name" value="ATP_grasp_subdomain_1"/>
</dbReference>
<evidence type="ECO:0000256" key="1">
    <source>
        <dbReference type="ARBA" id="ARBA00022598"/>
    </source>
</evidence>
<dbReference type="PANTHER" id="PTHR43585:SF2">
    <property type="entry name" value="ATP-GRASP ENZYME FSQD"/>
    <property type="match status" value="1"/>
</dbReference>
<organism evidence="6 7">
    <name type="scientific">Chitinimonas viridis</name>
    <dbReference type="NCBI Taxonomy" id="664880"/>
    <lineage>
        <taxon>Bacteria</taxon>
        <taxon>Pseudomonadati</taxon>
        <taxon>Pseudomonadota</taxon>
        <taxon>Betaproteobacteria</taxon>
        <taxon>Neisseriales</taxon>
        <taxon>Chitinibacteraceae</taxon>
        <taxon>Chitinimonas</taxon>
    </lineage>
</organism>
<keyword evidence="2 4" id="KW-0547">Nucleotide-binding</keyword>
<keyword evidence="1" id="KW-0436">Ligase</keyword>
<dbReference type="InterPro" id="IPR011761">
    <property type="entry name" value="ATP-grasp"/>
</dbReference>
<dbReference type="RefSeq" id="WP_290332194.1">
    <property type="nucleotide sequence ID" value="NZ_JAUFPU010000005.1"/>
</dbReference>
<gene>
    <name evidence="6" type="ORF">QWZ03_07815</name>
</gene>
<dbReference type="Gene3D" id="3.30.1490.20">
    <property type="entry name" value="ATP-grasp fold, A domain"/>
    <property type="match status" value="1"/>
</dbReference>
<dbReference type="PROSITE" id="PS50975">
    <property type="entry name" value="ATP_GRASP"/>
    <property type="match status" value="1"/>
</dbReference>
<dbReference type="InterPro" id="IPR052032">
    <property type="entry name" value="ATP-dep_AA_Ligase"/>
</dbReference>
<sequence>MKTILLLGAGTGSPDAVLKLKRLGLKIVMVELRHVFDFKKCEPADEIIISDYRAPDFIDFALRLRESWHYDVAVSITEAGVAVAARINERIGSRGANLKAIGYLNDKAAMRALLKEHDFSPVASQVIRHESDLAAVIAEAGFPLIVKPVDGGGSHGIHLAHDTHEAITAVAALQAEGLLPLAEQYIDGQEYSVESFSFNGHHAIVAITEKLVNERFIEIGHVVPARLDEATAAQVARFIEDFLGLVGVTNGPCHTEMKISSKGMKIIESHNRLGGGNIPKLVELARGIDLISLNGQWATGMVEANIPSIRPKGAAAIHFFVFPEGEVIDLQGIDQLRSDPSTVEYRCSYTKGDTVPPLASNSSRAGYVVVHEADANTAIEKARHLASGVVALTR</sequence>
<protein>
    <submittedName>
        <fullName evidence="6">ATP-grasp domain-containing protein</fullName>
    </submittedName>
</protein>
<dbReference type="Gene3D" id="3.30.470.20">
    <property type="entry name" value="ATP-grasp fold, B domain"/>
    <property type="match status" value="1"/>
</dbReference>
<dbReference type="PANTHER" id="PTHR43585">
    <property type="entry name" value="FUMIPYRROLE BIOSYNTHESIS PROTEIN C"/>
    <property type="match status" value="1"/>
</dbReference>
<evidence type="ECO:0000313" key="6">
    <source>
        <dbReference type="EMBL" id="MDN3576666.1"/>
    </source>
</evidence>
<evidence type="ECO:0000256" key="2">
    <source>
        <dbReference type="ARBA" id="ARBA00022741"/>
    </source>
</evidence>
<reference evidence="6" key="2">
    <citation type="submission" date="2023-06" db="EMBL/GenBank/DDBJ databases">
        <authorList>
            <person name="Lucena T."/>
            <person name="Sun Q."/>
        </authorList>
    </citation>
    <scope>NUCLEOTIDE SEQUENCE</scope>
    <source>
        <strain evidence="6">CECT 7703</strain>
    </source>
</reference>
<dbReference type="Pfam" id="PF13535">
    <property type="entry name" value="ATP-grasp_4"/>
    <property type="match status" value="1"/>
</dbReference>
<proteinExistence type="predicted"/>
<dbReference type="Gene3D" id="3.40.50.20">
    <property type="match status" value="1"/>
</dbReference>
<dbReference type="EMBL" id="JAUFPU010000005">
    <property type="protein sequence ID" value="MDN3576666.1"/>
    <property type="molecule type" value="Genomic_DNA"/>
</dbReference>
<dbReference type="InterPro" id="IPR040570">
    <property type="entry name" value="LAL_C2"/>
</dbReference>
<keyword evidence="3 4" id="KW-0067">ATP-binding</keyword>
<feature type="domain" description="ATP-grasp" evidence="5">
    <location>
        <begin position="111"/>
        <end position="299"/>
    </location>
</feature>
<keyword evidence="7" id="KW-1185">Reference proteome</keyword>
<comment type="caution">
    <text evidence="6">The sequence shown here is derived from an EMBL/GenBank/DDBJ whole genome shotgun (WGS) entry which is preliminary data.</text>
</comment>